<protein>
    <recommendedName>
        <fullName evidence="3">LysM domain-containing protein</fullName>
    </recommendedName>
</protein>
<feature type="transmembrane region" description="Helical" evidence="2">
    <location>
        <begin position="20"/>
        <end position="48"/>
    </location>
</feature>
<evidence type="ECO:0000259" key="3">
    <source>
        <dbReference type="PROSITE" id="PS51782"/>
    </source>
</evidence>
<dbReference type="Proteomes" id="UP001589887">
    <property type="component" value="Unassembled WGS sequence"/>
</dbReference>
<dbReference type="InterPro" id="IPR052196">
    <property type="entry name" value="Bact_Kbp"/>
</dbReference>
<feature type="compositionally biased region" description="Low complexity" evidence="1">
    <location>
        <begin position="857"/>
        <end position="867"/>
    </location>
</feature>
<comment type="caution">
    <text evidence="4">The sequence shown here is derived from an EMBL/GenBank/DDBJ whole genome shotgun (WGS) entry which is preliminary data.</text>
</comment>
<dbReference type="PANTHER" id="PTHR34700:SF4">
    <property type="entry name" value="PHAGE-LIKE ELEMENT PBSX PROTEIN XKDP"/>
    <property type="match status" value="1"/>
</dbReference>
<feature type="domain" description="LysM" evidence="3">
    <location>
        <begin position="257"/>
        <end position="314"/>
    </location>
</feature>
<keyword evidence="2" id="KW-0812">Transmembrane</keyword>
<feature type="transmembrane region" description="Helical" evidence="2">
    <location>
        <begin position="112"/>
        <end position="131"/>
    </location>
</feature>
<name>A0ABV6TEC0_9ACTN</name>
<dbReference type="SMART" id="SM01043">
    <property type="entry name" value="BTAD"/>
    <property type="match status" value="1"/>
</dbReference>
<dbReference type="InterPro" id="IPR018392">
    <property type="entry name" value="LysM"/>
</dbReference>
<gene>
    <name evidence="4" type="ORF">ACFH04_07380</name>
</gene>
<dbReference type="EMBL" id="JBHMQV010000007">
    <property type="protein sequence ID" value="MFC0843556.1"/>
    <property type="molecule type" value="Genomic_DNA"/>
</dbReference>
<feature type="compositionally biased region" description="Low complexity" evidence="1">
    <location>
        <begin position="162"/>
        <end position="174"/>
    </location>
</feature>
<feature type="region of interest" description="Disordered" evidence="1">
    <location>
        <begin position="132"/>
        <end position="174"/>
    </location>
</feature>
<feature type="compositionally biased region" description="Low complexity" evidence="1">
    <location>
        <begin position="418"/>
        <end position="443"/>
    </location>
</feature>
<evidence type="ECO:0000256" key="2">
    <source>
        <dbReference type="SAM" id="Phobius"/>
    </source>
</evidence>
<feature type="compositionally biased region" description="Polar residues" evidence="1">
    <location>
        <begin position="150"/>
        <end position="160"/>
    </location>
</feature>
<feature type="transmembrane region" description="Helical" evidence="2">
    <location>
        <begin position="68"/>
        <end position="92"/>
    </location>
</feature>
<organism evidence="4 5">
    <name type="scientific">Streptomyces noboritoensis</name>
    <dbReference type="NCBI Taxonomy" id="67337"/>
    <lineage>
        <taxon>Bacteria</taxon>
        <taxon>Bacillati</taxon>
        <taxon>Actinomycetota</taxon>
        <taxon>Actinomycetes</taxon>
        <taxon>Kitasatosporales</taxon>
        <taxon>Streptomycetaceae</taxon>
        <taxon>Streptomyces</taxon>
    </lineage>
</organism>
<dbReference type="Gene3D" id="3.10.350.10">
    <property type="entry name" value="LysM domain"/>
    <property type="match status" value="2"/>
</dbReference>
<feature type="compositionally biased region" description="Polar residues" evidence="1">
    <location>
        <begin position="793"/>
        <end position="802"/>
    </location>
</feature>
<dbReference type="CDD" id="cd00118">
    <property type="entry name" value="LysM"/>
    <property type="match status" value="1"/>
</dbReference>
<feature type="compositionally biased region" description="Low complexity" evidence="1">
    <location>
        <begin position="368"/>
        <end position="410"/>
    </location>
</feature>
<dbReference type="PANTHER" id="PTHR34700">
    <property type="entry name" value="POTASSIUM BINDING PROTEIN KBP"/>
    <property type="match status" value="1"/>
</dbReference>
<proteinExistence type="predicted"/>
<evidence type="ECO:0000313" key="4">
    <source>
        <dbReference type="EMBL" id="MFC0843556.1"/>
    </source>
</evidence>
<reference evidence="4 5" key="1">
    <citation type="submission" date="2024-09" db="EMBL/GenBank/DDBJ databases">
        <authorList>
            <person name="Sun Q."/>
            <person name="Mori K."/>
        </authorList>
    </citation>
    <scope>NUCLEOTIDE SEQUENCE [LARGE SCALE GENOMIC DNA]</scope>
    <source>
        <strain evidence="4 5">JCM 4557</strain>
    </source>
</reference>
<dbReference type="RefSeq" id="WP_394317306.1">
    <property type="nucleotide sequence ID" value="NZ_JBHMQV010000007.1"/>
</dbReference>
<dbReference type="PROSITE" id="PS51782">
    <property type="entry name" value="LYSM"/>
    <property type="match status" value="1"/>
</dbReference>
<dbReference type="InterPro" id="IPR036779">
    <property type="entry name" value="LysM_dom_sf"/>
</dbReference>
<keyword evidence="2" id="KW-1133">Transmembrane helix</keyword>
<evidence type="ECO:0000256" key="1">
    <source>
        <dbReference type="SAM" id="MobiDB-lite"/>
    </source>
</evidence>
<feature type="compositionally biased region" description="Polar residues" evidence="1">
    <location>
        <begin position="310"/>
        <end position="322"/>
    </location>
</feature>
<feature type="region of interest" description="Disordered" evidence="1">
    <location>
        <begin position="771"/>
        <end position="821"/>
    </location>
</feature>
<sequence length="1152" mass="121442">MRTTSSLHAASPGRTLVRVLTAVLGLLALVTTVIGLPLLLAWATPAIWAATHDDVVHLLDRQDTSAVFLLLLVTAGWAGWGQFTFCAIRELIAQVRGRAWHVPRGMGASQRAAALLIGSIVALLPTSAALASTPPTGQTATAARLPGQTPAPQATQTEDGTTPEAATAAASTTYTVRQTRPAQSLWGIAEQQLGDGERWREIAELNEGRTMADGTPFRANRFLQPGWQLRMPGTGKAAEGARTQRGDSAPAQVRGERAVTVHPGDSLSRIAAEELGDGNQWSRLFEVSRGTPQPHGLPAITNPDVIYPGQQVTVPGTQQPRHSQGHTRGDDTGHRQTAPPATQNPEDAQKPAQSPGDGAGRAPSQTDAPAPHASSASPPSQRPAQPGREQASPSTSTPTAPRARTTSPTTAPLPPAPSSSTPTSPPTAQGQATPATAPASSPLNQRTVLGAGALLAAAVTSALALRRTLQRRRRKPGETIAIAPQTSTAEAQLAAAADKDDAPRLDAALRTLAHHLAQRDDDTTLLPPLRAARIGTRTIEVLPEDQAQEPVAPFTAGQGGWWVLPADATLLDEEAAQDIPPPYPTLVTIGSTTAGDLLLLNLAQLPALLLDGTPLHITEVCTSLALELAMSPWAAGAEIVTVGFGEELPQLLPTARITHLRQATHALRDLSERLLETHQIPDTAHHPYVLLCASALDPDISWQFADLLDTARSLPVTLIAPANTACGHFPQAETLNASLNAPQTLDCTGTTITVQRLEHAAYQQIANALKASGQPPQPAAGAWKDVPDEPGAIQQTNPTPTQELPVPEATTSPGPKPTVTTEATDEVFPALLAATTNPSGIRLQTVPRASQPREAEAEPSAQAAAPRTPVSPTPISALTNPRAARGDTPAASGVQGGPPTVADRTAPDLHAPEIRVLGPVDVTGVDNTGHGPKLQQLAALLYFRPGRSAEVLCADMDPSHPWTTRTLNTRIQGLRSCLGSDPSGTLYVPRRKTREDPYQLAPSVRCDWSHFLRLSERALPMGPAGLADLEAALALVRGTPFGGQPPPWAEPLQQEMLTRIIDVAHTVTTHRTPQGPHHDLTAARHAIVTGLGVDESAEVLYRAWIRLEAACGNRSGLHTAITRVQHVNQTLGCSLETETEQLIDELLNARKA</sequence>
<accession>A0ABV6TEC0</accession>
<feature type="region of interest" description="Disordered" evidence="1">
    <location>
        <begin position="288"/>
        <end position="443"/>
    </location>
</feature>
<keyword evidence="5" id="KW-1185">Reference proteome</keyword>
<feature type="region of interest" description="Disordered" evidence="1">
    <location>
        <begin position="834"/>
        <end position="910"/>
    </location>
</feature>
<dbReference type="InterPro" id="IPR005158">
    <property type="entry name" value="BTAD"/>
</dbReference>
<evidence type="ECO:0000313" key="5">
    <source>
        <dbReference type="Proteomes" id="UP001589887"/>
    </source>
</evidence>
<feature type="compositionally biased region" description="Polar residues" evidence="1">
    <location>
        <begin position="809"/>
        <end position="821"/>
    </location>
</feature>
<keyword evidence="2" id="KW-0472">Membrane</keyword>